<reference evidence="1 2" key="1">
    <citation type="journal article" date="2019" name="Int. J. Syst. Evol. Microbiol.">
        <title>The Global Catalogue of Microorganisms (GCM) 10K type strain sequencing project: providing services to taxonomists for standard genome sequencing and annotation.</title>
        <authorList>
            <consortium name="The Broad Institute Genomics Platform"/>
            <consortium name="The Broad Institute Genome Sequencing Center for Infectious Disease"/>
            <person name="Wu L."/>
            <person name="Ma J."/>
        </authorList>
    </citation>
    <scope>NUCLEOTIDE SEQUENCE [LARGE SCALE GENOMIC DNA]</scope>
    <source>
        <strain evidence="1 2">JCM 16328</strain>
    </source>
</reference>
<sequence>MRTLLIGIDAACSRVLDPLFEAGVTPALQGIFEDGVSGTLDSQIPPWTPSAWPSLYTGVNPGKHGVYSFLSFDGYDWDVVNRSDVTEHALWELLDHQGFSSVVVNVPVTYPPDDVDGAVIPGYIAPENPDCHPEGVLADVRENLGEYRIYGERSVDDPIDEQLAEYRELTRMRGRAFRYLADRFDPDFGFVQFQQTDTVFHEHPDEWDVVEGVYEAVDEEVAAILDAHDPDNVLVVSDHGIGEYEGYEFRVNEFLDERGFVERTAGDGGMPSWSSIARKELRDGRDDADPDPTPLERSLSVAAAFGLTSQRLQAIVDRLGLTDFVLDHVSPDAVRAASEQVDFERSTAYMRSRIELGVRINLQGREPNGVVPPDEYDAVRDRLISALQSVETPDGDPVFDAVVPRERLFDGDRIEDAPDVVTVPADFDNYLSASLRGEQFSAPSEAWNHKIGGTFAAAGDAVGDASPAAAHLFDVAPTVLATMGVPASDRMDGATMPFVESSGTTEYPAYDSDADVDTDDATVEQQLTSLGYLE</sequence>
<accession>A0AAV3TBP3</accession>
<name>A0AAV3TBP3_9EURY</name>
<proteinExistence type="predicted"/>
<organism evidence="1 2">
    <name type="scientific">Natronoarchaeum mannanilyticum</name>
    <dbReference type="NCBI Taxonomy" id="926360"/>
    <lineage>
        <taxon>Archaea</taxon>
        <taxon>Methanobacteriati</taxon>
        <taxon>Methanobacteriota</taxon>
        <taxon>Stenosarchaea group</taxon>
        <taxon>Halobacteria</taxon>
        <taxon>Halobacteriales</taxon>
        <taxon>Natronoarchaeaceae</taxon>
    </lineage>
</organism>
<dbReference type="Gene3D" id="3.40.720.10">
    <property type="entry name" value="Alkaline Phosphatase, subunit A"/>
    <property type="match status" value="1"/>
</dbReference>
<dbReference type="EMBL" id="BAAADV010000006">
    <property type="protein sequence ID" value="GAA0676710.1"/>
    <property type="molecule type" value="Genomic_DNA"/>
</dbReference>
<dbReference type="InterPro" id="IPR017850">
    <property type="entry name" value="Alkaline_phosphatase_core_sf"/>
</dbReference>
<protein>
    <submittedName>
        <fullName evidence="1">Alkaline phosphatase family protein</fullName>
    </submittedName>
</protein>
<comment type="caution">
    <text evidence="1">The sequence shown here is derived from an EMBL/GenBank/DDBJ whole genome shotgun (WGS) entry which is preliminary data.</text>
</comment>
<dbReference type="Pfam" id="PF01663">
    <property type="entry name" value="Phosphodiest"/>
    <property type="match status" value="1"/>
</dbReference>
<gene>
    <name evidence="1" type="ORF">GCM10009020_25710</name>
</gene>
<evidence type="ECO:0000313" key="1">
    <source>
        <dbReference type="EMBL" id="GAA0676710.1"/>
    </source>
</evidence>
<dbReference type="InterPro" id="IPR002591">
    <property type="entry name" value="Phosphodiest/P_Trfase"/>
</dbReference>
<keyword evidence="2" id="KW-1185">Reference proteome</keyword>
<dbReference type="RefSeq" id="WP_343774445.1">
    <property type="nucleotide sequence ID" value="NZ_BAAADV010000006.1"/>
</dbReference>
<evidence type="ECO:0000313" key="2">
    <source>
        <dbReference type="Proteomes" id="UP001500420"/>
    </source>
</evidence>
<dbReference type="AlphaFoldDB" id="A0AAV3TBP3"/>
<dbReference type="SUPFAM" id="SSF53649">
    <property type="entry name" value="Alkaline phosphatase-like"/>
    <property type="match status" value="1"/>
</dbReference>
<dbReference type="Proteomes" id="UP001500420">
    <property type="component" value="Unassembled WGS sequence"/>
</dbReference>